<organism evidence="2">
    <name type="scientific">viral metagenome</name>
    <dbReference type="NCBI Taxonomy" id="1070528"/>
    <lineage>
        <taxon>unclassified sequences</taxon>
        <taxon>metagenomes</taxon>
        <taxon>organismal metagenomes</taxon>
    </lineage>
</organism>
<evidence type="ECO:0000313" key="2">
    <source>
        <dbReference type="EMBL" id="QHS85155.1"/>
    </source>
</evidence>
<keyword evidence="1" id="KW-1133">Transmembrane helix</keyword>
<proteinExistence type="predicted"/>
<evidence type="ECO:0000256" key="1">
    <source>
        <dbReference type="SAM" id="Phobius"/>
    </source>
</evidence>
<dbReference type="AlphaFoldDB" id="A0A6C0AYX0"/>
<name>A0A6C0AYX0_9ZZZZ</name>
<protein>
    <submittedName>
        <fullName evidence="2">Uncharacterized protein</fullName>
    </submittedName>
</protein>
<keyword evidence="1" id="KW-0472">Membrane</keyword>
<reference evidence="2" key="1">
    <citation type="journal article" date="2020" name="Nature">
        <title>Giant virus diversity and host interactions through global metagenomics.</title>
        <authorList>
            <person name="Schulz F."/>
            <person name="Roux S."/>
            <person name="Paez-Espino D."/>
            <person name="Jungbluth S."/>
            <person name="Walsh D.A."/>
            <person name="Denef V.J."/>
            <person name="McMahon K.D."/>
            <person name="Konstantinidis K.T."/>
            <person name="Eloe-Fadrosh E.A."/>
            <person name="Kyrpides N.C."/>
            <person name="Woyke T."/>
        </authorList>
    </citation>
    <scope>NUCLEOTIDE SEQUENCE</scope>
    <source>
        <strain evidence="2">GVMAG-M-3300009182-67</strain>
    </source>
</reference>
<dbReference type="EMBL" id="MN739041">
    <property type="protein sequence ID" value="QHS85155.1"/>
    <property type="molecule type" value="Genomic_DNA"/>
</dbReference>
<sequence>MVMAVRPPPLPPPIGAIMFVIGFIIITKDKSK</sequence>
<accession>A0A6C0AYX0</accession>
<feature type="transmembrane region" description="Helical" evidence="1">
    <location>
        <begin position="12"/>
        <end position="27"/>
    </location>
</feature>
<keyword evidence="1" id="KW-0812">Transmembrane</keyword>